<feature type="transmembrane region" description="Helical" evidence="1">
    <location>
        <begin position="20"/>
        <end position="37"/>
    </location>
</feature>
<dbReference type="Proteomes" id="UP001256827">
    <property type="component" value="Chromosome"/>
</dbReference>
<reference evidence="2 3" key="1">
    <citation type="submission" date="2023-09" db="EMBL/GenBank/DDBJ databases">
        <title>Complete Genome and Methylome dissection of Bacillus brevis NEB573 original source of BbsI restriction endonuclease.</title>
        <authorList>
            <person name="Fomenkov A."/>
            <person name="Roberts R.D."/>
        </authorList>
    </citation>
    <scope>NUCLEOTIDE SEQUENCE [LARGE SCALE GENOMIC DNA]</scope>
    <source>
        <strain evidence="2 3">NEB573</strain>
    </source>
</reference>
<accession>A0ABY9TA10</accession>
<evidence type="ECO:0000313" key="2">
    <source>
        <dbReference type="EMBL" id="WNC15762.1"/>
    </source>
</evidence>
<protein>
    <submittedName>
        <fullName evidence="2">Uncharacterized protein</fullName>
    </submittedName>
</protein>
<dbReference type="RefSeq" id="WP_310769829.1">
    <property type="nucleotide sequence ID" value="NZ_CP134050.1"/>
</dbReference>
<dbReference type="EMBL" id="CP134050">
    <property type="protein sequence ID" value="WNC15762.1"/>
    <property type="molecule type" value="Genomic_DNA"/>
</dbReference>
<organism evidence="2 3">
    <name type="scientific">Brevibacillus brevis</name>
    <name type="common">Bacillus brevis</name>
    <dbReference type="NCBI Taxonomy" id="1393"/>
    <lineage>
        <taxon>Bacteria</taxon>
        <taxon>Bacillati</taxon>
        <taxon>Bacillota</taxon>
        <taxon>Bacilli</taxon>
        <taxon>Bacillales</taxon>
        <taxon>Paenibacillaceae</taxon>
        <taxon>Brevibacillus</taxon>
    </lineage>
</organism>
<proteinExistence type="predicted"/>
<sequence length="74" mass="8232">MEVQADLRSLMTFFNRMNVLAWLAGIWIAHALLYLALGTATWLGTSILATAFYGIVILVGKLVASRYPDKEESK</sequence>
<keyword evidence="1" id="KW-0812">Transmembrane</keyword>
<name>A0ABY9TA10_BREBE</name>
<evidence type="ECO:0000256" key="1">
    <source>
        <dbReference type="SAM" id="Phobius"/>
    </source>
</evidence>
<feature type="transmembrane region" description="Helical" evidence="1">
    <location>
        <begin position="43"/>
        <end position="64"/>
    </location>
</feature>
<keyword evidence="1" id="KW-0472">Membrane</keyword>
<evidence type="ECO:0000313" key="3">
    <source>
        <dbReference type="Proteomes" id="UP001256827"/>
    </source>
</evidence>
<keyword evidence="3" id="KW-1185">Reference proteome</keyword>
<gene>
    <name evidence="2" type="ORF">RGB73_05360</name>
</gene>
<keyword evidence="1" id="KW-1133">Transmembrane helix</keyword>